<keyword evidence="2" id="KW-1185">Reference proteome</keyword>
<reference evidence="3" key="1">
    <citation type="submission" date="2022-11" db="UniProtKB">
        <authorList>
            <consortium name="WormBaseParasite"/>
        </authorList>
    </citation>
    <scope>IDENTIFICATION</scope>
</reference>
<dbReference type="WBParaSite" id="PDA_v2.g8080.t1">
    <property type="protein sequence ID" value="PDA_v2.g8080.t1"/>
    <property type="gene ID" value="PDA_v2.g8080"/>
</dbReference>
<organism evidence="2 3">
    <name type="scientific">Panagrolaimus davidi</name>
    <dbReference type="NCBI Taxonomy" id="227884"/>
    <lineage>
        <taxon>Eukaryota</taxon>
        <taxon>Metazoa</taxon>
        <taxon>Ecdysozoa</taxon>
        <taxon>Nematoda</taxon>
        <taxon>Chromadorea</taxon>
        <taxon>Rhabditida</taxon>
        <taxon>Tylenchina</taxon>
        <taxon>Panagrolaimomorpha</taxon>
        <taxon>Panagrolaimoidea</taxon>
        <taxon>Panagrolaimidae</taxon>
        <taxon>Panagrolaimus</taxon>
    </lineage>
</organism>
<feature type="compositionally biased region" description="Polar residues" evidence="1">
    <location>
        <begin position="464"/>
        <end position="484"/>
    </location>
</feature>
<name>A0A914R8Z8_9BILA</name>
<sequence>MGSEFDTNYFVVPSNLYEFIEKPFGGKVLIVNESNMQQYRKYRSETETKFYCSGCYFKHGFKVYAYFIGGIVKAPKLHRCEFLLTSNREAKIKAKIENGIYAAIGNVQQASISSKSGVITLPPIDIFSSSYSEINQQPHRVIDTIFIDDDDDEIHSDLQKNTPPAKNITPENLVSEFRSVGPDLYERAYNTRGKKYRLIVFEDEEKIQVRQYSANSNNRWYCWGCFKKAKKNIRARFKDENFIVPKKHFCDPFSYEEIKNEQKEIIQKFNINEENESGSDENSVNDEQQHLFVEPLQNSIRKRLRSRTPTAPVYCEPPNIDKQLIPADRYVFGVGTWNQANWKIFVFDENDKSHGKEFTKNQSNSFYCRGCFALDKTKRRNATLKEKGLLIPLNHICESKLYADFQKEQEEIKRKYGSSPAKIICRRPRNYYQNQNVPASDIPGSSKTPTLYSNVPTRSPPFSSPIRQRQQTPADPFWRSQTPETPFIQGVATERKARRSYRINTAPTPPKKLRSKSIERDNHSDPNDERLSFAPLQRTKSIDNLCYNRKSYLWNIGKNGTQAFGNTSTTSSSNISTPINLPSSSKPRILYSAKIPAPSSFVSSPSSPFSTSSSQSSPLSAMANLARKVMTNKTPTRTLKDLILSPTPSSTSSTTPSDLTTTINCYKPSSFFLKKSCEKLEIEVYNEEYNIFWFDFKKVSQNSIPENIYETFEEIYHGFECISLYFTGNEENAAFIREKINQHFYYQNSENPISREKEGETLFSKSIKDLHFQTISKWFDCRIGIFVENNWKRFGNWTETDSDIPTMLLEMKENGKYSIIQSLK</sequence>
<proteinExistence type="predicted"/>
<evidence type="ECO:0000313" key="3">
    <source>
        <dbReference type="WBParaSite" id="PDA_v2.g8080.t1"/>
    </source>
</evidence>
<protein>
    <submittedName>
        <fullName evidence="3">Uncharacterized protein</fullName>
    </submittedName>
</protein>
<feature type="compositionally biased region" description="Basic and acidic residues" evidence="1">
    <location>
        <begin position="516"/>
        <end position="531"/>
    </location>
</feature>
<feature type="region of interest" description="Disordered" evidence="1">
    <location>
        <begin position="455"/>
        <end position="535"/>
    </location>
</feature>
<dbReference type="AlphaFoldDB" id="A0A914R8Z8"/>
<accession>A0A914R8Z8</accession>
<evidence type="ECO:0000256" key="1">
    <source>
        <dbReference type="SAM" id="MobiDB-lite"/>
    </source>
</evidence>
<dbReference type="Proteomes" id="UP000887578">
    <property type="component" value="Unplaced"/>
</dbReference>
<evidence type="ECO:0000313" key="2">
    <source>
        <dbReference type="Proteomes" id="UP000887578"/>
    </source>
</evidence>